<comment type="caution">
    <text evidence="2">The sequence shown here is derived from an EMBL/GenBank/DDBJ whole genome shotgun (WGS) entry which is preliminary data.</text>
</comment>
<evidence type="ECO:0000313" key="2">
    <source>
        <dbReference type="EMBL" id="MEL1244115.1"/>
    </source>
</evidence>
<accession>A0ABU9HVC7</accession>
<dbReference type="Proteomes" id="UP001464555">
    <property type="component" value="Unassembled WGS sequence"/>
</dbReference>
<reference evidence="2 3" key="1">
    <citation type="submission" date="2024-04" db="EMBL/GenBank/DDBJ databases">
        <title>Flavobacterium sp. DGU11 16S ribosomal RNA gene Genome sequencing and assembly.</title>
        <authorList>
            <person name="Park S."/>
        </authorList>
    </citation>
    <scope>NUCLEOTIDE SEQUENCE [LARGE SCALE GENOMIC DNA]</scope>
    <source>
        <strain evidence="2 3">DGU11</strain>
    </source>
</reference>
<organism evidence="2 3">
    <name type="scientific">Flavobacterium arundinis</name>
    <dbReference type="NCBI Taxonomy" id="3139143"/>
    <lineage>
        <taxon>Bacteria</taxon>
        <taxon>Pseudomonadati</taxon>
        <taxon>Bacteroidota</taxon>
        <taxon>Flavobacteriia</taxon>
        <taxon>Flavobacteriales</taxon>
        <taxon>Flavobacteriaceae</taxon>
        <taxon>Flavobacterium</taxon>
    </lineage>
</organism>
<gene>
    <name evidence="2" type="ORF">AAEO56_07585</name>
</gene>
<dbReference type="EMBL" id="JBBYHR010000003">
    <property type="protein sequence ID" value="MEL1244115.1"/>
    <property type="molecule type" value="Genomic_DNA"/>
</dbReference>
<feature type="signal peptide" evidence="1">
    <location>
        <begin position="1"/>
        <end position="18"/>
    </location>
</feature>
<keyword evidence="3" id="KW-1185">Reference proteome</keyword>
<evidence type="ECO:0008006" key="4">
    <source>
        <dbReference type="Google" id="ProtNLM"/>
    </source>
</evidence>
<dbReference type="RefSeq" id="WP_341696426.1">
    <property type="nucleotide sequence ID" value="NZ_JBBYHR010000003.1"/>
</dbReference>
<evidence type="ECO:0000256" key="1">
    <source>
        <dbReference type="SAM" id="SignalP"/>
    </source>
</evidence>
<keyword evidence="1" id="KW-0732">Signal</keyword>
<name>A0ABU9HVC7_9FLAO</name>
<feature type="chain" id="PRO_5045255586" description="Outer membrane protein beta-barrel domain-containing protein" evidence="1">
    <location>
        <begin position="19"/>
        <end position="390"/>
    </location>
</feature>
<proteinExistence type="predicted"/>
<sequence length="390" mass="44035">MNLFLRLLLILAALPCFSQINYESGYFITNNGIKTECQIKNLAWKNNPADFDFKLTPEAEPQKGLKKGVSEFYVNGYKFVRYDVLIDRSSASLSQLSNRPEPQWQKEVLFLKVLVEGKMSLYEYKEENLVKYFYTTANDGKAQQLLYREYESDGSIRKNNAFRQDLYNLMKDSKSPGEFEKLRYEREDLVKLFRSYNGDTASATNLSGATKGALHIKVTAGAAIASLKVDAVVPGYNYDFGGKTVFDIGAEVEYILPFNNNKWAVFTAPYVESYSAAGTNQAHAIKVEYTSVNIPIGARHYMFLNDKSKLFINAAYVLGINSGDSYLEYKSNFTTKLDIGNFPNLSLGAGYCYGPFSAELRYGIKRQLFNYSGRNASYTTLGLLLGYKLL</sequence>
<evidence type="ECO:0000313" key="3">
    <source>
        <dbReference type="Proteomes" id="UP001464555"/>
    </source>
</evidence>
<protein>
    <recommendedName>
        <fullName evidence="4">Outer membrane protein beta-barrel domain-containing protein</fullName>
    </recommendedName>
</protein>